<dbReference type="PANTHER" id="PTHR31212">
    <property type="entry name" value="ALPHA-KETOGLUTARATE-DEPENDENT DIOXYGENASE ALKB HOMOLOG 3"/>
    <property type="match status" value="1"/>
</dbReference>
<dbReference type="Pfam" id="PF13410">
    <property type="entry name" value="GST_C_2"/>
    <property type="match status" value="1"/>
</dbReference>
<dbReference type="InterPro" id="IPR032854">
    <property type="entry name" value="ALKBH3"/>
</dbReference>
<evidence type="ECO:0000259" key="3">
    <source>
        <dbReference type="PROSITE" id="PS51471"/>
    </source>
</evidence>
<comment type="caution">
    <text evidence="4">The sequence shown here is derived from an EMBL/GenBank/DDBJ whole genome shotgun (WGS) entry which is preliminary data.</text>
</comment>
<keyword evidence="5" id="KW-1185">Reference proteome</keyword>
<dbReference type="EMBL" id="JAGIXG020000046">
    <property type="protein sequence ID" value="KAI6779487.1"/>
    <property type="molecule type" value="Genomic_DNA"/>
</dbReference>
<protein>
    <submittedName>
        <fullName evidence="4">Isochorismatase family</fullName>
    </submittedName>
</protein>
<dbReference type="PROSITE" id="PS51471">
    <property type="entry name" value="FE2OG_OXY"/>
    <property type="match status" value="1"/>
</dbReference>
<dbReference type="InterPro" id="IPR027450">
    <property type="entry name" value="AlkB-like"/>
</dbReference>
<feature type="region of interest" description="Disordered" evidence="2">
    <location>
        <begin position="458"/>
        <end position="483"/>
    </location>
</feature>
<dbReference type="Proteomes" id="UP001055219">
    <property type="component" value="Unassembled WGS sequence"/>
</dbReference>
<dbReference type="PANTHER" id="PTHR31212:SF5">
    <property type="entry name" value="ISOCHORISMATASE FAMILY PROTEIN FAMILY (AFU_ORTHOLOGUE AFUA_3G14500)"/>
    <property type="match status" value="1"/>
</dbReference>
<dbReference type="Gene3D" id="2.60.120.590">
    <property type="entry name" value="Alpha-ketoglutarate-dependent dioxygenase AlkB-like"/>
    <property type="match status" value="1"/>
</dbReference>
<dbReference type="GeneID" id="75828420"/>
<evidence type="ECO:0000256" key="2">
    <source>
        <dbReference type="SAM" id="MobiDB-lite"/>
    </source>
</evidence>
<name>A0A9P9XX60_9HYPO</name>
<evidence type="ECO:0000256" key="1">
    <source>
        <dbReference type="ARBA" id="ARBA00006336"/>
    </source>
</evidence>
<dbReference type="SUPFAM" id="SSF51197">
    <property type="entry name" value="Clavaminate synthase-like"/>
    <property type="match status" value="1"/>
</dbReference>
<reference evidence="4" key="2">
    <citation type="submission" date="2022-07" db="EMBL/GenBank/DDBJ databases">
        <authorList>
            <person name="Goncalves M.F.M."/>
            <person name="Hilario S."/>
            <person name="Van De Peer Y."/>
            <person name="Esteves A.C."/>
            <person name="Alves A."/>
        </authorList>
    </citation>
    <scope>NUCLEOTIDE SEQUENCE</scope>
    <source>
        <strain evidence="4">MUM 19.33</strain>
    </source>
</reference>
<dbReference type="InterPro" id="IPR037151">
    <property type="entry name" value="AlkB-like_sf"/>
</dbReference>
<dbReference type="Gene3D" id="1.20.1050.10">
    <property type="match status" value="1"/>
</dbReference>
<feature type="region of interest" description="Disordered" evidence="2">
    <location>
        <begin position="291"/>
        <end position="318"/>
    </location>
</feature>
<dbReference type="OrthoDB" id="445341at2759"/>
<dbReference type="CDD" id="cd00431">
    <property type="entry name" value="cysteine_hydrolases"/>
    <property type="match status" value="1"/>
</dbReference>
<dbReference type="SUPFAM" id="SSF47616">
    <property type="entry name" value="GST C-terminal domain-like"/>
    <property type="match status" value="1"/>
</dbReference>
<comment type="similarity">
    <text evidence="1">Belongs to the isochorismatase family.</text>
</comment>
<gene>
    <name evidence="4" type="ORF">J7T54_001903</name>
</gene>
<evidence type="ECO:0000313" key="4">
    <source>
        <dbReference type="EMBL" id="KAI6779487.1"/>
    </source>
</evidence>
<dbReference type="AlphaFoldDB" id="A0A9P9XX60"/>
<dbReference type="InterPro" id="IPR005123">
    <property type="entry name" value="Oxoglu/Fe-dep_dioxygenase_dom"/>
</dbReference>
<evidence type="ECO:0000313" key="5">
    <source>
        <dbReference type="Proteomes" id="UP001055219"/>
    </source>
</evidence>
<dbReference type="SUPFAM" id="SSF52499">
    <property type="entry name" value="Isochorismatase-like hydrolases"/>
    <property type="match status" value="1"/>
</dbReference>
<dbReference type="Gene3D" id="3.40.50.850">
    <property type="entry name" value="Isochorismatase-like"/>
    <property type="match status" value="1"/>
</dbReference>
<feature type="region of interest" description="Disordered" evidence="2">
    <location>
        <begin position="84"/>
        <end position="104"/>
    </location>
</feature>
<dbReference type="InterPro" id="IPR000868">
    <property type="entry name" value="Isochorismatase-like_dom"/>
</dbReference>
<dbReference type="Pfam" id="PF24470">
    <property type="entry name" value="Thiored_Isochorism"/>
    <property type="match status" value="1"/>
</dbReference>
<feature type="compositionally biased region" description="Polar residues" evidence="2">
    <location>
        <begin position="466"/>
        <end position="483"/>
    </location>
</feature>
<reference evidence="4" key="1">
    <citation type="journal article" date="2021" name="J Fungi (Basel)">
        <title>Genomic and Metabolomic Analyses of the Marine Fungus Emericellopsis cladophorae: Insights into Saltwater Adaptability Mechanisms and Its Biosynthetic Potential.</title>
        <authorList>
            <person name="Goncalves M.F.M."/>
            <person name="Hilario S."/>
            <person name="Van de Peer Y."/>
            <person name="Esteves A.C."/>
            <person name="Alves A."/>
        </authorList>
    </citation>
    <scope>NUCLEOTIDE SEQUENCE</scope>
    <source>
        <strain evidence="4">MUM 19.33</strain>
    </source>
</reference>
<dbReference type="GO" id="GO:0051213">
    <property type="term" value="F:dioxygenase activity"/>
    <property type="evidence" value="ECO:0007669"/>
    <property type="project" value="InterPro"/>
</dbReference>
<dbReference type="InterPro" id="IPR057088">
    <property type="entry name" value="GLRG_09195_Thiored"/>
</dbReference>
<dbReference type="GO" id="GO:0006307">
    <property type="term" value="P:DNA alkylation repair"/>
    <property type="evidence" value="ECO:0007669"/>
    <property type="project" value="InterPro"/>
</dbReference>
<proteinExistence type="inferred from homology"/>
<sequence length="790" mass="86624">MFPFDSADLPQLTARKAFIGVDFQSDFTAKDGALAYPEPEGYVERAAKLATIFRQYAKTTGGDVVWVKSQFDGTRAVDEESIIVSDEPSPPPEPKARSAVPQALRASRRRLSPTLEDAVEAAGPPDDEAFLSQNEPKCLHTPAASDWAPEIKAAMDTTDMSLAKSHYSAFKDTRLLHLLRAKLVMEVVICGSMANVGVLATAMDAAGHGMAITVVEDCCGYRSEARQSQAIRDLIEFTGCEIASYEEMLETIDPKLARPKQVAKPMAATKEAARLSSSPDIVNPMTGLRLKSRSPLDAEGNAADASASTAPETESPKKLCEGDTDIIEKLLPKDLEAGIFDKVREEVEWQRMSHQGGEVPRLVAVQREVAEDGSIPVYRHPSDQSPPSLPFSPTVLAIKKATEKHLGHKLNHALIQYYRDGLDHISEHSDKTLDIVPGSYIANVSLGAERTMVFRSKRAEKDHTASSDSPKQGAPRQTQRAQLPHNSLCRMGLKTNMKWTHSIRQDKRAEREKTEAELAYSGRRISLTFRQIGTFLDKDETVIWGQGATGKTRAEAKPIANGRGAEAVDMIKAFGAENNSTTFDWSARYGSGFDVLHMSNSPRFFTSSDSHVNLRIALMLAELNITYAKGSVDPGSSESSRVDRAHAPPVKFVDVDEAKSTVSGGLAVMMYLDKTHSTMTPDKAFTRLEEALDLVTAVGRMSADAQMSSEIGSLLSPWDAYAAEGDFLAGKRPSLPDFVVWPVIHELHKEHSGSEFLKGLDHLEKYYKTVKEREQTKIALEKTAPPINDK</sequence>
<feature type="domain" description="Fe2OG dioxygenase" evidence="3">
    <location>
        <begin position="409"/>
        <end position="533"/>
    </location>
</feature>
<dbReference type="InterPro" id="IPR036380">
    <property type="entry name" value="Isochorismatase-like_sf"/>
</dbReference>
<dbReference type="RefSeq" id="XP_051360343.1">
    <property type="nucleotide sequence ID" value="XM_051508601.1"/>
</dbReference>
<dbReference type="Pfam" id="PF00857">
    <property type="entry name" value="Isochorismatase"/>
    <property type="match status" value="1"/>
</dbReference>
<organism evidence="4 5">
    <name type="scientific">Emericellopsis cladophorae</name>
    <dbReference type="NCBI Taxonomy" id="2686198"/>
    <lineage>
        <taxon>Eukaryota</taxon>
        <taxon>Fungi</taxon>
        <taxon>Dikarya</taxon>
        <taxon>Ascomycota</taxon>
        <taxon>Pezizomycotina</taxon>
        <taxon>Sordariomycetes</taxon>
        <taxon>Hypocreomycetidae</taxon>
        <taxon>Hypocreales</taxon>
        <taxon>Bionectriaceae</taxon>
        <taxon>Emericellopsis</taxon>
    </lineage>
</organism>
<accession>A0A9P9XX60</accession>
<dbReference type="InterPro" id="IPR036282">
    <property type="entry name" value="Glutathione-S-Trfase_C_sf"/>
</dbReference>
<dbReference type="Pfam" id="PF13532">
    <property type="entry name" value="2OG-FeII_Oxy_2"/>
    <property type="match status" value="1"/>
</dbReference>